<dbReference type="AlphaFoldDB" id="A0A9P1BNW2"/>
<comment type="caution">
    <text evidence="1">The sequence shown here is derived from an EMBL/GenBank/DDBJ whole genome shotgun (WGS) entry which is preliminary data.</text>
</comment>
<evidence type="ECO:0000313" key="2">
    <source>
        <dbReference type="EMBL" id="CAL4764091.1"/>
    </source>
</evidence>
<proteinExistence type="predicted"/>
<name>A0A9P1BNW2_9DINO</name>
<sequence length="144" mass="16043">MASSRGADEEVTTCAFGQKGDSILSCAHLQWLDISRPSQHVSTLLLKKRRDAPLASLWRQHREWLTTLTSCGWQDAFADYGLSWAAMPTVKDLACWDANFTPIPFTVAFQLTPSSNQSVAVQSHFSLQFLRLYSAVVPLERAAI</sequence>
<gene>
    <name evidence="1" type="ORF">C1SCF055_LOCUS4974</name>
</gene>
<reference evidence="2 3" key="2">
    <citation type="submission" date="2024-05" db="EMBL/GenBank/DDBJ databases">
        <authorList>
            <person name="Chen Y."/>
            <person name="Shah S."/>
            <person name="Dougan E. K."/>
            <person name="Thang M."/>
            <person name="Chan C."/>
        </authorList>
    </citation>
    <scope>NUCLEOTIDE SEQUENCE [LARGE SCALE GENOMIC DNA]</scope>
</reference>
<reference evidence="1" key="1">
    <citation type="submission" date="2022-10" db="EMBL/GenBank/DDBJ databases">
        <authorList>
            <person name="Chen Y."/>
            <person name="Dougan E. K."/>
            <person name="Chan C."/>
            <person name="Rhodes N."/>
            <person name="Thang M."/>
        </authorList>
    </citation>
    <scope>NUCLEOTIDE SEQUENCE</scope>
</reference>
<dbReference type="EMBL" id="CAMXCT030000296">
    <property type="protein sequence ID" value="CAL4764091.1"/>
    <property type="molecule type" value="Genomic_DNA"/>
</dbReference>
<dbReference type="EMBL" id="CAMXCT020000296">
    <property type="protein sequence ID" value="CAL1130154.1"/>
    <property type="molecule type" value="Genomic_DNA"/>
</dbReference>
<evidence type="ECO:0000313" key="3">
    <source>
        <dbReference type="Proteomes" id="UP001152797"/>
    </source>
</evidence>
<keyword evidence="3" id="KW-1185">Reference proteome</keyword>
<accession>A0A9P1BNW2</accession>
<dbReference type="EMBL" id="CAMXCT010000296">
    <property type="protein sequence ID" value="CAI3976779.1"/>
    <property type="molecule type" value="Genomic_DNA"/>
</dbReference>
<dbReference type="Proteomes" id="UP001152797">
    <property type="component" value="Unassembled WGS sequence"/>
</dbReference>
<protein>
    <submittedName>
        <fullName evidence="1">Uncharacterized protein</fullName>
    </submittedName>
</protein>
<organism evidence="1">
    <name type="scientific">Cladocopium goreaui</name>
    <dbReference type="NCBI Taxonomy" id="2562237"/>
    <lineage>
        <taxon>Eukaryota</taxon>
        <taxon>Sar</taxon>
        <taxon>Alveolata</taxon>
        <taxon>Dinophyceae</taxon>
        <taxon>Suessiales</taxon>
        <taxon>Symbiodiniaceae</taxon>
        <taxon>Cladocopium</taxon>
    </lineage>
</organism>
<evidence type="ECO:0000313" key="1">
    <source>
        <dbReference type="EMBL" id="CAI3976779.1"/>
    </source>
</evidence>